<dbReference type="Proteomes" id="UP000093000">
    <property type="component" value="Unassembled WGS sequence"/>
</dbReference>
<dbReference type="GO" id="GO:0016874">
    <property type="term" value="F:ligase activity"/>
    <property type="evidence" value="ECO:0007669"/>
    <property type="project" value="UniProtKB-KW"/>
</dbReference>
<dbReference type="SMART" id="SM00256">
    <property type="entry name" value="FBOX"/>
    <property type="match status" value="1"/>
</dbReference>
<dbReference type="Gene3D" id="3.80.10.10">
    <property type="entry name" value="Ribonuclease Inhibitor"/>
    <property type="match status" value="4"/>
</dbReference>
<dbReference type="PROSITE" id="PS50181">
    <property type="entry name" value="FBOX"/>
    <property type="match status" value="1"/>
</dbReference>
<name>A0A1C7NMR8_9FUNG</name>
<keyword evidence="2" id="KW-0436">Ligase</keyword>
<dbReference type="Pfam" id="PF12937">
    <property type="entry name" value="F-box-like"/>
    <property type="match status" value="1"/>
</dbReference>
<dbReference type="InterPro" id="IPR006553">
    <property type="entry name" value="Leu-rich_rpt_Cys-con_subtyp"/>
</dbReference>
<dbReference type="AlphaFoldDB" id="A0A1C7NMR8"/>
<dbReference type="InterPro" id="IPR032675">
    <property type="entry name" value="LRR_dom_sf"/>
</dbReference>
<dbReference type="OrthoDB" id="10257471at2759"/>
<dbReference type="SUPFAM" id="SSF81383">
    <property type="entry name" value="F-box domain"/>
    <property type="match status" value="1"/>
</dbReference>
<protein>
    <submittedName>
        <fullName evidence="2">SCF E3 ubiquitin ligase complex F-box protein grrA</fullName>
    </submittedName>
</protein>
<dbReference type="SMART" id="SM00367">
    <property type="entry name" value="LRR_CC"/>
    <property type="match status" value="11"/>
</dbReference>
<feature type="domain" description="F-box" evidence="1">
    <location>
        <begin position="12"/>
        <end position="58"/>
    </location>
</feature>
<dbReference type="Pfam" id="PF25372">
    <property type="entry name" value="DUF7885"/>
    <property type="match status" value="2"/>
</dbReference>
<dbReference type="GO" id="GO:0031146">
    <property type="term" value="P:SCF-dependent proteasomal ubiquitin-dependent protein catabolic process"/>
    <property type="evidence" value="ECO:0007669"/>
    <property type="project" value="TreeGrafter"/>
</dbReference>
<proteinExistence type="predicted"/>
<evidence type="ECO:0000313" key="2">
    <source>
        <dbReference type="EMBL" id="OBZ89776.1"/>
    </source>
</evidence>
<dbReference type="SUPFAM" id="SSF52047">
    <property type="entry name" value="RNI-like"/>
    <property type="match status" value="1"/>
</dbReference>
<evidence type="ECO:0000259" key="1">
    <source>
        <dbReference type="PROSITE" id="PS50181"/>
    </source>
</evidence>
<evidence type="ECO:0000313" key="3">
    <source>
        <dbReference type="Proteomes" id="UP000093000"/>
    </source>
</evidence>
<keyword evidence="3" id="KW-1185">Reference proteome</keyword>
<reference evidence="2 3" key="1">
    <citation type="submission" date="2016-03" db="EMBL/GenBank/DDBJ databases">
        <title>Choanephora cucurbitarum.</title>
        <authorList>
            <person name="Min B."/>
            <person name="Park H."/>
            <person name="Park J.-H."/>
            <person name="Shin H.-D."/>
            <person name="Choi I.-G."/>
        </authorList>
    </citation>
    <scope>NUCLEOTIDE SEQUENCE [LARGE SCALE GENOMIC DNA]</scope>
    <source>
        <strain evidence="2 3">KUS-F28377</strain>
    </source>
</reference>
<organism evidence="2 3">
    <name type="scientific">Choanephora cucurbitarum</name>
    <dbReference type="NCBI Taxonomy" id="101091"/>
    <lineage>
        <taxon>Eukaryota</taxon>
        <taxon>Fungi</taxon>
        <taxon>Fungi incertae sedis</taxon>
        <taxon>Mucoromycota</taxon>
        <taxon>Mucoromycotina</taxon>
        <taxon>Mucoromycetes</taxon>
        <taxon>Mucorales</taxon>
        <taxon>Mucorineae</taxon>
        <taxon>Choanephoraceae</taxon>
        <taxon>Choanephoroideae</taxon>
        <taxon>Choanephora</taxon>
    </lineage>
</organism>
<sequence>MTNLLLLQKPHSYGYSNIPSEILLSILSRLDSTHDLLSCAQVCKLWSYFATELLWYKPNLEVLKSSHKWTMFFSIIQAKSTLFPYALFVRRINLSPLSLVIEDLHIMALRYCKRLERLTLAGCSKLTDIGLCTLIEDVGAALISIDLSDVDQVTDKTIQHTASNCPQLQGINLSMSKPQHGITDASIRQLAYSCNHLRRVRFNRCVQITRESIVPLVIYCPRLMEIDLTNCAVDDTLLTSIFEHSHELKELRIGQADLAHTALTETPFCLAIQQPNSFQQLRFIDLTNITILTDQSLARLIHAAPKIRNLILNRCSSITDEGALTITQLGRYLRCLHLGHCPLLTDRSISRIVTSCSHIRYLDLASCTQITDQSVLEIAKSLSRLRRIGLVKCDRLTDISLEALVYYHADIHDSLERIHLSYCTQLSTKGVAKLLNVCSRLNHLSLTHVPSFLRNDLKAFCRAPPKGLTELQNQVFCVFSGDAIGQLRDHLNRIYKEDLEVLHPLKYAEEYQRRFS</sequence>
<dbReference type="FunCoup" id="A0A1C7NMR8">
    <property type="interactions" value="439"/>
</dbReference>
<dbReference type="STRING" id="101091.A0A1C7NMR8"/>
<dbReference type="GO" id="GO:0019005">
    <property type="term" value="C:SCF ubiquitin ligase complex"/>
    <property type="evidence" value="ECO:0007669"/>
    <property type="project" value="TreeGrafter"/>
</dbReference>
<dbReference type="InParanoid" id="A0A1C7NMR8"/>
<dbReference type="InterPro" id="IPR001810">
    <property type="entry name" value="F-box_dom"/>
</dbReference>
<gene>
    <name evidence="2" type="primary">grrA_1</name>
    <name evidence="2" type="ORF">A0J61_02169</name>
</gene>
<dbReference type="InterPro" id="IPR057207">
    <property type="entry name" value="FBXL15_LRR"/>
</dbReference>
<dbReference type="InterPro" id="IPR036047">
    <property type="entry name" value="F-box-like_dom_sf"/>
</dbReference>
<comment type="caution">
    <text evidence="2">The sequence shown here is derived from an EMBL/GenBank/DDBJ whole genome shotgun (WGS) entry which is preliminary data.</text>
</comment>
<dbReference type="EMBL" id="LUGH01000078">
    <property type="protein sequence ID" value="OBZ89776.1"/>
    <property type="molecule type" value="Genomic_DNA"/>
</dbReference>
<dbReference type="PANTHER" id="PTHR13318">
    <property type="entry name" value="PARTNER OF PAIRED, ISOFORM B-RELATED"/>
    <property type="match status" value="1"/>
</dbReference>
<accession>A0A1C7NMR8</accession>